<organism evidence="2 3">
    <name type="scientific">Gottschalkia purinilytica</name>
    <name type="common">Clostridium purinilyticum</name>
    <dbReference type="NCBI Taxonomy" id="1503"/>
    <lineage>
        <taxon>Bacteria</taxon>
        <taxon>Bacillati</taxon>
        <taxon>Bacillota</taxon>
        <taxon>Tissierellia</taxon>
        <taxon>Tissierellales</taxon>
        <taxon>Gottschalkiaceae</taxon>
        <taxon>Gottschalkia</taxon>
    </lineage>
</organism>
<dbReference type="InterPro" id="IPR036390">
    <property type="entry name" value="WH_DNA-bd_sf"/>
</dbReference>
<comment type="caution">
    <text evidence="2">The sequence shown here is derived from an EMBL/GenBank/DDBJ whole genome shotgun (WGS) entry which is preliminary data.</text>
</comment>
<sequence length="85" mass="9443">MLVDTLREISNMSAFSKKALASKMNTSEDVIEQVLEQLKRMKYISEENNEASCSSGCKSCHTTCSPNPINTLTITEKGRKLLNSN</sequence>
<dbReference type="Gene3D" id="1.10.10.10">
    <property type="entry name" value="Winged helix-like DNA-binding domain superfamily/Winged helix DNA-binding domain"/>
    <property type="match status" value="1"/>
</dbReference>
<dbReference type="SUPFAM" id="SSF46785">
    <property type="entry name" value="Winged helix' DNA-binding domain"/>
    <property type="match status" value="1"/>
</dbReference>
<protein>
    <submittedName>
        <fullName evidence="2">FeoC like transcriptional regulator</fullName>
    </submittedName>
</protein>
<accession>A0A0L0W6Q5</accession>
<dbReference type="Proteomes" id="UP000037267">
    <property type="component" value="Unassembled WGS sequence"/>
</dbReference>
<gene>
    <name evidence="2" type="ORF">CLPU_20c00040</name>
</gene>
<dbReference type="InterPro" id="IPR036388">
    <property type="entry name" value="WH-like_DNA-bd_sf"/>
</dbReference>
<feature type="domain" description="Transcriptional regulator HTH-type FeoC" evidence="1">
    <location>
        <begin position="15"/>
        <end position="62"/>
    </location>
</feature>
<dbReference type="AlphaFoldDB" id="A0A0L0W6Q5"/>
<proteinExistence type="predicted"/>
<dbReference type="EMBL" id="LGSS01000020">
    <property type="protein sequence ID" value="KNF07228.1"/>
    <property type="molecule type" value="Genomic_DNA"/>
</dbReference>
<evidence type="ECO:0000313" key="3">
    <source>
        <dbReference type="Proteomes" id="UP000037267"/>
    </source>
</evidence>
<evidence type="ECO:0000313" key="2">
    <source>
        <dbReference type="EMBL" id="KNF07228.1"/>
    </source>
</evidence>
<dbReference type="Pfam" id="PF09012">
    <property type="entry name" value="FeoC"/>
    <property type="match status" value="1"/>
</dbReference>
<dbReference type="RefSeq" id="WP_050378563.1">
    <property type="nucleotide sequence ID" value="NZ_LGSS01000020.1"/>
</dbReference>
<dbReference type="OrthoDB" id="1707848at2"/>
<name>A0A0L0W6Q5_GOTPU</name>
<reference evidence="3" key="1">
    <citation type="submission" date="2015-07" db="EMBL/GenBank/DDBJ databases">
        <title>Draft genome sequence of the purine-degrading Gottschalkia purinilyticum DSM 1384 (formerly Clostridium purinilyticum).</title>
        <authorList>
            <person name="Poehlein A."/>
            <person name="Schiel-Bengelsdorf B."/>
            <person name="Bengelsdorf F.R."/>
            <person name="Daniel R."/>
            <person name="Duerre P."/>
        </authorList>
    </citation>
    <scope>NUCLEOTIDE SEQUENCE [LARGE SCALE GENOMIC DNA]</scope>
    <source>
        <strain evidence="3">DSM 1384</strain>
    </source>
</reference>
<dbReference type="STRING" id="1503.CLPU_20c00040"/>
<keyword evidence="3" id="KW-1185">Reference proteome</keyword>
<evidence type="ECO:0000259" key="1">
    <source>
        <dbReference type="Pfam" id="PF09012"/>
    </source>
</evidence>
<dbReference type="InterPro" id="IPR015102">
    <property type="entry name" value="Tscrpt_reg_HTH_FeoC"/>
</dbReference>